<proteinExistence type="predicted"/>
<reference evidence="1 2" key="1">
    <citation type="submission" date="2018-06" db="EMBL/GenBank/DDBJ databases">
        <title>Comparative genomics of downy mildews reveals potential adaptations to biotrophy.</title>
        <authorList>
            <person name="Fletcher K."/>
            <person name="Klosterman S.J."/>
            <person name="Derevnina L."/>
            <person name="Martin F."/>
            <person name="Koike S."/>
            <person name="Reyes Chin-Wo S."/>
            <person name="Mou B."/>
            <person name="Michelmore R."/>
        </authorList>
    </citation>
    <scope>NUCLEOTIDE SEQUENCE [LARGE SCALE GENOMIC DNA]</scope>
    <source>
        <strain evidence="1 2">R13</strain>
    </source>
</reference>
<organism evidence="1 2">
    <name type="scientific">Peronospora effusa</name>
    <dbReference type="NCBI Taxonomy" id="542832"/>
    <lineage>
        <taxon>Eukaryota</taxon>
        <taxon>Sar</taxon>
        <taxon>Stramenopiles</taxon>
        <taxon>Oomycota</taxon>
        <taxon>Peronosporomycetes</taxon>
        <taxon>Peronosporales</taxon>
        <taxon>Peronosporaceae</taxon>
        <taxon>Peronospora</taxon>
    </lineage>
</organism>
<dbReference type="AlphaFoldDB" id="A0A3R7XD20"/>
<name>A0A3R7XD20_9STRA</name>
<accession>A0A3R7XD20</accession>
<sequence length="131" mass="15384">MGGQTSRMVREIVEDSTYIIRQTNHATYQRSRKAHDEVQMKLMELRQLKQEMLESTKRDAQRSNVFESFQKVVGKQKEELDEQVDGFVQQFELPKSYQKIAHVHRQEISVAKHKTQEAAKALEKPLETPQE</sequence>
<dbReference type="Proteomes" id="UP000286097">
    <property type="component" value="Unassembled WGS sequence"/>
</dbReference>
<protein>
    <submittedName>
        <fullName evidence="1">Uncharacterized protein</fullName>
    </submittedName>
</protein>
<evidence type="ECO:0000313" key="1">
    <source>
        <dbReference type="EMBL" id="RQM10779.1"/>
    </source>
</evidence>
<gene>
    <name evidence="1" type="ORF">DD237_005654</name>
</gene>
<dbReference type="EMBL" id="QKXF01000542">
    <property type="protein sequence ID" value="RQM10779.1"/>
    <property type="molecule type" value="Genomic_DNA"/>
</dbReference>
<comment type="caution">
    <text evidence="1">The sequence shown here is derived from an EMBL/GenBank/DDBJ whole genome shotgun (WGS) entry which is preliminary data.</text>
</comment>
<evidence type="ECO:0000313" key="2">
    <source>
        <dbReference type="Proteomes" id="UP000286097"/>
    </source>
</evidence>
<dbReference type="VEuPathDB" id="FungiDB:DD237_005654"/>